<keyword evidence="11" id="KW-0012">Acyltransferase</keyword>
<dbReference type="GO" id="GO:0005737">
    <property type="term" value="C:cytoplasm"/>
    <property type="evidence" value="ECO:0007669"/>
    <property type="project" value="UniProtKB-SubCell"/>
</dbReference>
<dbReference type="PANTHER" id="PTHR30100:SF1">
    <property type="entry name" value="PHOSPHATE ACYLTRANSFERASE"/>
    <property type="match status" value="1"/>
</dbReference>
<organism evidence="11">
    <name type="scientific">Halopseudomonas xinjiangensis</name>
    <dbReference type="NCBI Taxonomy" id="487184"/>
    <lineage>
        <taxon>Bacteria</taxon>
        <taxon>Pseudomonadati</taxon>
        <taxon>Pseudomonadota</taxon>
        <taxon>Gammaproteobacteria</taxon>
        <taxon>Pseudomonadales</taxon>
        <taxon>Pseudomonadaceae</taxon>
        <taxon>Halopseudomonas</taxon>
    </lineage>
</organism>
<dbReference type="PANTHER" id="PTHR30100">
    <property type="entry name" value="FATTY ACID/PHOSPHOLIPID SYNTHESIS PROTEIN PLSX"/>
    <property type="match status" value="1"/>
</dbReference>
<comment type="catalytic activity">
    <reaction evidence="1 10">
        <text>a fatty acyl-[ACP] + phosphate = an acyl phosphate + holo-[ACP]</text>
        <dbReference type="Rhea" id="RHEA:42292"/>
        <dbReference type="Rhea" id="RHEA-COMP:9685"/>
        <dbReference type="Rhea" id="RHEA-COMP:14125"/>
        <dbReference type="ChEBI" id="CHEBI:43474"/>
        <dbReference type="ChEBI" id="CHEBI:59918"/>
        <dbReference type="ChEBI" id="CHEBI:64479"/>
        <dbReference type="ChEBI" id="CHEBI:138651"/>
        <dbReference type="EC" id="2.3.1.274"/>
    </reaction>
</comment>
<evidence type="ECO:0000256" key="2">
    <source>
        <dbReference type="ARBA" id="ARBA00022490"/>
    </source>
</evidence>
<evidence type="ECO:0000256" key="4">
    <source>
        <dbReference type="ARBA" id="ARBA00022679"/>
    </source>
</evidence>
<name>A0A7V1FTB1_9GAMM</name>
<evidence type="ECO:0000256" key="5">
    <source>
        <dbReference type="ARBA" id="ARBA00023098"/>
    </source>
</evidence>
<dbReference type="GO" id="GO:0043811">
    <property type="term" value="F:phosphate:acyl-[acyl carrier protein] acyltransferase activity"/>
    <property type="evidence" value="ECO:0007669"/>
    <property type="project" value="UniProtKB-UniRule"/>
</dbReference>
<dbReference type="EMBL" id="DRFO01000030">
    <property type="protein sequence ID" value="HDZ57587.1"/>
    <property type="molecule type" value="Genomic_DNA"/>
</dbReference>
<dbReference type="Gene3D" id="3.40.718.10">
    <property type="entry name" value="Isopropylmalate Dehydrogenase"/>
    <property type="match status" value="1"/>
</dbReference>
<evidence type="ECO:0000313" key="11">
    <source>
        <dbReference type="EMBL" id="HDZ57587.1"/>
    </source>
</evidence>
<keyword evidence="7 10" id="KW-1208">Phospholipid metabolism</keyword>
<keyword evidence="6 10" id="KW-0594">Phospholipid biosynthesis</keyword>
<dbReference type="GO" id="GO:0006633">
    <property type="term" value="P:fatty acid biosynthetic process"/>
    <property type="evidence" value="ECO:0007669"/>
    <property type="project" value="UniProtKB-UniRule"/>
</dbReference>
<comment type="subcellular location">
    <subcellularLocation>
        <location evidence="10">Cytoplasm</location>
    </subcellularLocation>
    <text evidence="10">Associated with the membrane possibly through PlsY.</text>
</comment>
<reference evidence="11" key="1">
    <citation type="journal article" date="2020" name="mSystems">
        <title>Genome- and Community-Level Interaction Insights into Carbon Utilization and Element Cycling Functions of Hydrothermarchaeota in Hydrothermal Sediment.</title>
        <authorList>
            <person name="Zhou Z."/>
            <person name="Liu Y."/>
            <person name="Xu W."/>
            <person name="Pan J."/>
            <person name="Luo Z.H."/>
            <person name="Li M."/>
        </authorList>
    </citation>
    <scope>NUCLEOTIDE SEQUENCE [LARGE SCALE GENOMIC DNA]</scope>
    <source>
        <strain evidence="11">HyVt-324</strain>
    </source>
</reference>
<dbReference type="UniPathway" id="UPA00085"/>
<dbReference type="AlphaFoldDB" id="A0A7V1FTB1"/>
<comment type="function">
    <text evidence="10">Catalyzes the reversible formation of acyl-phosphate (acyl-PO(4)) from acyl-[acyl-carrier-protein] (acyl-ACP). This enzyme utilizes acyl-ACP as fatty acyl donor, but not acyl-CoA.</text>
</comment>
<dbReference type="Proteomes" id="UP000885703">
    <property type="component" value="Unassembled WGS sequence"/>
</dbReference>
<protein>
    <recommendedName>
        <fullName evidence="8 10">Phosphate acyltransferase</fullName>
        <ecNumber evidence="8 10">2.3.1.274</ecNumber>
    </recommendedName>
    <alternativeName>
        <fullName evidence="10">Acyl-ACP phosphotransacylase</fullName>
    </alternativeName>
    <alternativeName>
        <fullName evidence="10">Acyl-[acyl-carrier-protein]--phosphate acyltransferase</fullName>
    </alternativeName>
    <alternativeName>
        <fullName evidence="10">Phosphate-acyl-ACP acyltransferase</fullName>
    </alternativeName>
</protein>
<dbReference type="HAMAP" id="MF_00019">
    <property type="entry name" value="PlsX"/>
    <property type="match status" value="1"/>
</dbReference>
<evidence type="ECO:0000256" key="9">
    <source>
        <dbReference type="ARBA" id="ARBA00046608"/>
    </source>
</evidence>
<dbReference type="GO" id="GO:0008654">
    <property type="term" value="P:phospholipid biosynthetic process"/>
    <property type="evidence" value="ECO:0007669"/>
    <property type="project" value="UniProtKB-KW"/>
</dbReference>
<evidence type="ECO:0000256" key="8">
    <source>
        <dbReference type="ARBA" id="ARBA00024069"/>
    </source>
</evidence>
<comment type="pathway">
    <text evidence="10">Lipid metabolism; phospholipid metabolism.</text>
</comment>
<dbReference type="NCBIfam" id="TIGR00182">
    <property type="entry name" value="plsX"/>
    <property type="match status" value="1"/>
</dbReference>
<dbReference type="InterPro" id="IPR003664">
    <property type="entry name" value="FA_synthesis"/>
</dbReference>
<comment type="caution">
    <text evidence="11">The sequence shown here is derived from an EMBL/GenBank/DDBJ whole genome shotgun (WGS) entry which is preliminary data.</text>
</comment>
<evidence type="ECO:0000256" key="7">
    <source>
        <dbReference type="ARBA" id="ARBA00023264"/>
    </source>
</evidence>
<comment type="similarity">
    <text evidence="10">Belongs to the PlsX family.</text>
</comment>
<sequence length="340" mass="36421">MSTSVRLAIDVMGGDFGPRCIIPAVAHSLRLLPELDVILVGSPEPLQQLCSEYPLPADRVRFVYTSEIILADDSPASVLRSKRDASMRVAIEQVRDGLADGCLSAGNTGALMVLARSILGTLDGIQRPAIMAALPVSAKGCYLLDMGANVDCSAKQLFEFAVMGSEAVTELTGMQKPRIGLLNIGSETHKGSRQVREVSEMLRGCSDLNYIGHIEGDGLFQDQADVVVCDGFVGNVVLKASEGLAGYLQNEIRRALHSNLLLRLIAPVLRSVLRPVRERHDPGRYNGASLLGLRGVVVKSHGGANQQAFEAAIAQAMLASQARLPERIARRLALCRSDAS</sequence>
<dbReference type="InterPro" id="IPR012281">
    <property type="entry name" value="Phospholipid_synth_PlsX-like"/>
</dbReference>
<gene>
    <name evidence="10 11" type="primary">plsX</name>
    <name evidence="11" type="ORF">ENH64_14090</name>
</gene>
<keyword evidence="5 10" id="KW-0443">Lipid metabolism</keyword>
<evidence type="ECO:0000256" key="10">
    <source>
        <dbReference type="HAMAP-Rule" id="MF_00019"/>
    </source>
</evidence>
<dbReference type="Pfam" id="PF02504">
    <property type="entry name" value="FA_synthesis"/>
    <property type="match status" value="1"/>
</dbReference>
<evidence type="ECO:0000256" key="3">
    <source>
        <dbReference type="ARBA" id="ARBA00022516"/>
    </source>
</evidence>
<keyword evidence="4 10" id="KW-0808">Transferase</keyword>
<comment type="subunit">
    <text evidence="9 10">Homodimer. Probably interacts with PlsY.</text>
</comment>
<evidence type="ECO:0000256" key="1">
    <source>
        <dbReference type="ARBA" id="ARBA00001232"/>
    </source>
</evidence>
<keyword evidence="2 10" id="KW-0963">Cytoplasm</keyword>
<dbReference type="PIRSF" id="PIRSF002465">
    <property type="entry name" value="Phsphlp_syn_PlsX"/>
    <property type="match status" value="1"/>
</dbReference>
<accession>A0A7V1FTB1</accession>
<proteinExistence type="inferred from homology"/>
<keyword evidence="3 10" id="KW-0444">Lipid biosynthesis</keyword>
<dbReference type="SUPFAM" id="SSF53659">
    <property type="entry name" value="Isocitrate/Isopropylmalate dehydrogenase-like"/>
    <property type="match status" value="1"/>
</dbReference>
<evidence type="ECO:0000256" key="6">
    <source>
        <dbReference type="ARBA" id="ARBA00023209"/>
    </source>
</evidence>
<dbReference type="EC" id="2.3.1.274" evidence="8 10"/>